<feature type="domain" description="LexA repressor DNA-binding" evidence="1">
    <location>
        <begin position="1"/>
        <end position="62"/>
    </location>
</feature>
<reference evidence="2 3" key="1">
    <citation type="submission" date="2023-02" db="EMBL/GenBank/DDBJ databases">
        <title>Genome sequence of Sphingomonas naphthae.</title>
        <authorList>
            <person name="Kim S."/>
            <person name="Heo J."/>
            <person name="Kwon S.-W."/>
        </authorList>
    </citation>
    <scope>NUCLEOTIDE SEQUENCE [LARGE SCALE GENOMIC DNA]</scope>
    <source>
        <strain evidence="2 3">KACC 18716</strain>
    </source>
</reference>
<organism evidence="2 3">
    <name type="scientific">Sphingomonas naphthae</name>
    <dbReference type="NCBI Taxonomy" id="1813468"/>
    <lineage>
        <taxon>Bacteria</taxon>
        <taxon>Pseudomonadati</taxon>
        <taxon>Pseudomonadota</taxon>
        <taxon>Alphaproteobacteria</taxon>
        <taxon>Sphingomonadales</taxon>
        <taxon>Sphingomonadaceae</taxon>
        <taxon>Sphingomonas</taxon>
    </lineage>
</organism>
<protein>
    <recommendedName>
        <fullName evidence="1">LexA repressor DNA-binding domain-containing protein</fullName>
    </recommendedName>
</protein>
<dbReference type="RefSeq" id="WP_273690506.1">
    <property type="nucleotide sequence ID" value="NZ_CP117411.1"/>
</dbReference>
<dbReference type="InterPro" id="IPR036388">
    <property type="entry name" value="WH-like_DNA-bd_sf"/>
</dbReference>
<dbReference type="EMBL" id="CP117411">
    <property type="protein sequence ID" value="WCT75010.1"/>
    <property type="molecule type" value="Genomic_DNA"/>
</dbReference>
<evidence type="ECO:0000313" key="3">
    <source>
        <dbReference type="Proteomes" id="UP001220395"/>
    </source>
</evidence>
<dbReference type="Proteomes" id="UP001220395">
    <property type="component" value="Chromosome"/>
</dbReference>
<dbReference type="SUPFAM" id="SSF46785">
    <property type="entry name" value="Winged helix' DNA-binding domain"/>
    <property type="match status" value="1"/>
</dbReference>
<name>A0ABY7TRJ6_9SPHN</name>
<accession>A0ABY7TRJ6</accession>
<dbReference type="InterPro" id="IPR036390">
    <property type="entry name" value="WH_DNA-bd_sf"/>
</dbReference>
<dbReference type="Gene3D" id="1.10.10.10">
    <property type="entry name" value="Winged helix-like DNA-binding domain superfamily/Winged helix DNA-binding domain"/>
    <property type="match status" value="1"/>
</dbReference>
<gene>
    <name evidence="2" type="ORF">PQ455_07280</name>
</gene>
<evidence type="ECO:0000259" key="1">
    <source>
        <dbReference type="Pfam" id="PF01726"/>
    </source>
</evidence>
<dbReference type="InterPro" id="IPR006199">
    <property type="entry name" value="LexA_DNA-bd_dom"/>
</dbReference>
<keyword evidence="3" id="KW-1185">Reference proteome</keyword>
<proteinExistence type="predicted"/>
<dbReference type="Pfam" id="PF01726">
    <property type="entry name" value="LexA_DNA_bind"/>
    <property type="match status" value="1"/>
</dbReference>
<sequence length="109" mass="12041">MTAAQRELLRFIERYQASHDGMSPSFDDMMIGTGVTSRGAVSVSLKRLEEHGLISREPHRARRITVLGASLAGISDEQLIDEVRRRGLLSSSEDRSMKEAVDIGSGRAR</sequence>
<evidence type="ECO:0000313" key="2">
    <source>
        <dbReference type="EMBL" id="WCT75010.1"/>
    </source>
</evidence>